<dbReference type="PANTHER" id="PTHR11748">
    <property type="entry name" value="D-LACTATE DEHYDROGENASE"/>
    <property type="match status" value="1"/>
</dbReference>
<gene>
    <name evidence="4" type="ORF">BTW10_03000</name>
</gene>
<dbReference type="PROSITE" id="PS51387">
    <property type="entry name" value="FAD_PCMH"/>
    <property type="match status" value="1"/>
</dbReference>
<dbReference type="InterPro" id="IPR006094">
    <property type="entry name" value="Oxid_FAD_bind_N"/>
</dbReference>
<dbReference type="Proteomes" id="UP000186806">
    <property type="component" value="Unassembled WGS sequence"/>
</dbReference>
<name>A0A1Q8TFK7_9GAMM</name>
<dbReference type="RefSeq" id="WP_075368097.1">
    <property type="nucleotide sequence ID" value="NZ_MSDQ01000006.1"/>
</dbReference>
<evidence type="ECO:0000259" key="3">
    <source>
        <dbReference type="PROSITE" id="PS51387"/>
    </source>
</evidence>
<dbReference type="GO" id="GO:0003824">
    <property type="term" value="F:catalytic activity"/>
    <property type="evidence" value="ECO:0007669"/>
    <property type="project" value="InterPro"/>
</dbReference>
<reference evidence="4 5" key="1">
    <citation type="submission" date="2016-12" db="EMBL/GenBank/DDBJ databases">
        <title>Draft genome sequences of strains Salinicola socius SMB35, Salinicola sp. MH3R3-1 and Chromohalobacter sp. SMB17 from the Verkhnekamsk potash mining region of Russia.</title>
        <authorList>
            <person name="Mavrodi D.V."/>
            <person name="Olsson B.E."/>
            <person name="Korsakova E.S."/>
            <person name="Pyankova A."/>
            <person name="Mavrodi O.V."/>
            <person name="Plotnikova E.G."/>
        </authorList>
    </citation>
    <scope>NUCLEOTIDE SEQUENCE [LARGE SCALE GENOMIC DNA]</scope>
    <source>
        <strain evidence="4 5">SMB17</strain>
    </source>
</reference>
<dbReference type="AlphaFoldDB" id="A0A1Q8TFK7"/>
<dbReference type="InterPro" id="IPR016166">
    <property type="entry name" value="FAD-bd_PCMH"/>
</dbReference>
<dbReference type="InterPro" id="IPR036318">
    <property type="entry name" value="FAD-bd_PCMH-like_sf"/>
</dbReference>
<dbReference type="GO" id="GO:0071949">
    <property type="term" value="F:FAD binding"/>
    <property type="evidence" value="ECO:0007669"/>
    <property type="project" value="InterPro"/>
</dbReference>
<dbReference type="EMBL" id="MSDQ01000006">
    <property type="protein sequence ID" value="OLO12454.1"/>
    <property type="molecule type" value="Genomic_DNA"/>
</dbReference>
<sequence>MTHPQDQYPPQDARTLPARDHDASETLLERVRQAAATGTALRLVGGGSKGFYGRPVAGETLSLAEHTGIVNYDPVELVVTVRAGTRLADLQAVLAQEGQQLPFEPPHFGENATVGGTVACGLSGPRRPWAGSVRDFVLGTRMITHDGKRLHFGGEVMKNVAGYDLSRLMVGAQGTLGIIDEVSFKVLPRPAASATLRLEMGLGDAMARLAEWGRKPMPITGAAHDGETLHLRLEGGASSVANTQAQLGGEPDDTAFWTQLRELELAFFSRRHDDRPLWRLSLPHRAPPLALDGDTLVDWAGAQRWLRSELPAATIRQHAAQAGGHATLVDRDRAHGVDAPFTPLSVVMDKYHRQLKAKLDPKGIFNPGRLYEGL</sequence>
<dbReference type="Gene3D" id="3.30.465.10">
    <property type="match status" value="1"/>
</dbReference>
<dbReference type="SUPFAM" id="SSF55103">
    <property type="entry name" value="FAD-linked oxidases, C-terminal domain"/>
    <property type="match status" value="1"/>
</dbReference>
<dbReference type="InterPro" id="IPR016164">
    <property type="entry name" value="FAD-linked_Oxase-like_C"/>
</dbReference>
<evidence type="ECO:0000313" key="4">
    <source>
        <dbReference type="EMBL" id="OLO12454.1"/>
    </source>
</evidence>
<evidence type="ECO:0000256" key="2">
    <source>
        <dbReference type="ARBA" id="ARBA00022827"/>
    </source>
</evidence>
<evidence type="ECO:0000256" key="1">
    <source>
        <dbReference type="ARBA" id="ARBA00022630"/>
    </source>
</evidence>
<dbReference type="Pfam" id="PF01565">
    <property type="entry name" value="FAD_binding_4"/>
    <property type="match status" value="1"/>
</dbReference>
<keyword evidence="2" id="KW-0274">FAD</keyword>
<dbReference type="SUPFAM" id="SSF56176">
    <property type="entry name" value="FAD-binding/transporter-associated domain-like"/>
    <property type="match status" value="1"/>
</dbReference>
<protein>
    <submittedName>
        <fullName evidence="4">Glycolate oxidase subunit GlcE</fullName>
    </submittedName>
</protein>
<accession>A0A1Q8TFK7</accession>
<feature type="domain" description="FAD-binding PCMH-type" evidence="3">
    <location>
        <begin position="8"/>
        <end position="189"/>
    </location>
</feature>
<proteinExistence type="predicted"/>
<evidence type="ECO:0000313" key="5">
    <source>
        <dbReference type="Proteomes" id="UP000186806"/>
    </source>
</evidence>
<organism evidence="4 5">
    <name type="scientific">Chromohalobacter japonicus</name>
    <dbReference type="NCBI Taxonomy" id="223900"/>
    <lineage>
        <taxon>Bacteria</taxon>
        <taxon>Pseudomonadati</taxon>
        <taxon>Pseudomonadota</taxon>
        <taxon>Gammaproteobacteria</taxon>
        <taxon>Oceanospirillales</taxon>
        <taxon>Halomonadaceae</taxon>
        <taxon>Chromohalobacter</taxon>
    </lineage>
</organism>
<dbReference type="NCBIfam" id="NF008439">
    <property type="entry name" value="PRK11282.1"/>
    <property type="match status" value="1"/>
</dbReference>
<dbReference type="InterPro" id="IPR016169">
    <property type="entry name" value="FAD-bd_PCMH_sub2"/>
</dbReference>
<dbReference type="PANTHER" id="PTHR11748:SF103">
    <property type="entry name" value="GLYCOLATE OXIDASE SUBUNIT GLCE"/>
    <property type="match status" value="1"/>
</dbReference>
<keyword evidence="5" id="KW-1185">Reference proteome</keyword>
<comment type="caution">
    <text evidence="4">The sequence shown here is derived from an EMBL/GenBank/DDBJ whole genome shotgun (WGS) entry which is preliminary data.</text>
</comment>
<keyword evidence="1" id="KW-0285">Flavoprotein</keyword>
<dbReference type="STRING" id="223900.GCA_000821045_01790"/>